<dbReference type="GO" id="GO:0042281">
    <property type="term" value="F:dolichyl pyrophosphate Man9GlcNAc2 alpha-1,3-glucosyltransferase activity"/>
    <property type="evidence" value="ECO:0007669"/>
    <property type="project" value="TreeGrafter"/>
</dbReference>
<evidence type="ECO:0000256" key="1">
    <source>
        <dbReference type="ARBA" id="ARBA00004477"/>
    </source>
</evidence>
<accession>A0AAN7YWN4</accession>
<dbReference type="EMBL" id="JAVFKY010000002">
    <property type="protein sequence ID" value="KAK5581421.1"/>
    <property type="molecule type" value="Genomic_DNA"/>
</dbReference>
<dbReference type="EC" id="2.4.1.-" evidence="10"/>
<feature type="transmembrane region" description="Helical" evidence="10">
    <location>
        <begin position="122"/>
        <end position="144"/>
    </location>
</feature>
<keyword evidence="7 10" id="KW-0256">Endoplasmic reticulum</keyword>
<feature type="transmembrane region" description="Helical" evidence="10">
    <location>
        <begin position="341"/>
        <end position="360"/>
    </location>
</feature>
<feature type="transmembrane region" description="Helical" evidence="10">
    <location>
        <begin position="440"/>
        <end position="468"/>
    </location>
</feature>
<evidence type="ECO:0000313" key="11">
    <source>
        <dbReference type="EMBL" id="KAK5581421.1"/>
    </source>
</evidence>
<protein>
    <recommendedName>
        <fullName evidence="10">Alpha-1,3-glucosyltransferase</fullName>
        <ecNumber evidence="10">2.4.1.-</ecNumber>
    </recommendedName>
</protein>
<keyword evidence="4 10" id="KW-0328">Glycosyltransferase</keyword>
<name>A0AAN7YWN4_9MYCE</name>
<evidence type="ECO:0000256" key="8">
    <source>
        <dbReference type="ARBA" id="ARBA00022989"/>
    </source>
</evidence>
<feature type="transmembrane region" description="Helical" evidence="10">
    <location>
        <begin position="12"/>
        <end position="33"/>
    </location>
</feature>
<comment type="caution">
    <text evidence="11">The sequence shown here is derived from an EMBL/GenBank/DDBJ whole genome shotgun (WGS) entry which is preliminary data.</text>
</comment>
<dbReference type="Proteomes" id="UP001344447">
    <property type="component" value="Unassembled WGS sequence"/>
</dbReference>
<sequence>MKSVSNKKLGFSSLNVSIVLLILMISLLARYLVSLNGYSGQSKPPMFGDYEAQRHWMEITTKLDIHQWYFNSTDNDLMYWGLDYPPLTAYSSWVFGKIGEFIEPKSMELFTSRGYETDSSKLFMRMTVIVSDLLIWLPSVWFFVKTFYKQRNISQQISAFLFISLQPGLLLIDHGHFQYNGISLGLALFAITFIIRDQHLLASFFFVLSLNYKQMSLYYSPAFFFYLLLSNLELNSINNMLLSVYKIFKIGIVVVFTFILCWIPFLSIEQASQVLFRLFPFARGLYEDKVANFWCFISVIVNIKKLFTTDQLIKICLILTLVTMLPLVYGIKRIPKNKFVFIYSLINSSFSFFLFSFQVHEKTILLVSLPISLLILHHPNSVWWFILVSTFSMFPLLFKDGLLIPYFAIMTLYIVVGYQFKNSITRSNNQFKHQKSQESLLELSSYSIYLNYWFYLNIICMVICHLLYQFAPQPPQLPSLWLLLVCNFSFIHFIFTLFYFLKEMITFSPIKFKSN</sequence>
<dbReference type="InterPro" id="IPR004856">
    <property type="entry name" value="Glyco_trans_ALG6/ALG8"/>
</dbReference>
<evidence type="ECO:0000256" key="10">
    <source>
        <dbReference type="RuleBase" id="RU363110"/>
    </source>
</evidence>
<feature type="transmembrane region" description="Helical" evidence="10">
    <location>
        <begin position="247"/>
        <end position="268"/>
    </location>
</feature>
<evidence type="ECO:0000256" key="7">
    <source>
        <dbReference type="ARBA" id="ARBA00022824"/>
    </source>
</evidence>
<dbReference type="GO" id="GO:0005789">
    <property type="term" value="C:endoplasmic reticulum membrane"/>
    <property type="evidence" value="ECO:0007669"/>
    <property type="project" value="UniProtKB-SubCell"/>
</dbReference>
<keyword evidence="5 10" id="KW-0808">Transferase</keyword>
<keyword evidence="6 10" id="KW-0812">Transmembrane</keyword>
<keyword evidence="8 10" id="KW-1133">Transmembrane helix</keyword>
<feature type="transmembrane region" description="Helical" evidence="10">
    <location>
        <begin position="216"/>
        <end position="235"/>
    </location>
</feature>
<dbReference type="PANTHER" id="PTHR12413:SF1">
    <property type="entry name" value="DOLICHYL PYROPHOSPHATE MAN9GLCNAC2 ALPHA-1,3-GLUCOSYLTRANSFERASE"/>
    <property type="match status" value="1"/>
</dbReference>
<organism evidence="11 12">
    <name type="scientific">Dictyostelium firmibasis</name>
    <dbReference type="NCBI Taxonomy" id="79012"/>
    <lineage>
        <taxon>Eukaryota</taxon>
        <taxon>Amoebozoa</taxon>
        <taxon>Evosea</taxon>
        <taxon>Eumycetozoa</taxon>
        <taxon>Dictyostelia</taxon>
        <taxon>Dictyosteliales</taxon>
        <taxon>Dictyosteliaceae</taxon>
        <taxon>Dictyostelium</taxon>
    </lineage>
</organism>
<comment type="pathway">
    <text evidence="2 10">Protein modification; protein glycosylation.</text>
</comment>
<evidence type="ECO:0000256" key="2">
    <source>
        <dbReference type="ARBA" id="ARBA00004922"/>
    </source>
</evidence>
<dbReference type="AlphaFoldDB" id="A0AAN7YWN4"/>
<feature type="transmembrane region" description="Helical" evidence="10">
    <location>
        <begin position="480"/>
        <end position="501"/>
    </location>
</feature>
<proteinExistence type="inferred from homology"/>
<evidence type="ECO:0000256" key="3">
    <source>
        <dbReference type="ARBA" id="ARBA00008715"/>
    </source>
</evidence>
<dbReference type="Pfam" id="PF03155">
    <property type="entry name" value="Alg6_Alg8"/>
    <property type="match status" value="1"/>
</dbReference>
<keyword evidence="9 10" id="KW-0472">Membrane</keyword>
<feature type="transmembrane region" description="Helical" evidence="10">
    <location>
        <begin position="312"/>
        <end position="329"/>
    </location>
</feature>
<feature type="transmembrane region" description="Helical" evidence="10">
    <location>
        <begin position="156"/>
        <end position="172"/>
    </location>
</feature>
<evidence type="ECO:0000256" key="6">
    <source>
        <dbReference type="ARBA" id="ARBA00022692"/>
    </source>
</evidence>
<evidence type="ECO:0000256" key="5">
    <source>
        <dbReference type="ARBA" id="ARBA00022679"/>
    </source>
</evidence>
<gene>
    <name evidence="11" type="ORF">RB653_001453</name>
</gene>
<evidence type="ECO:0000256" key="4">
    <source>
        <dbReference type="ARBA" id="ARBA00022676"/>
    </source>
</evidence>
<evidence type="ECO:0000256" key="9">
    <source>
        <dbReference type="ARBA" id="ARBA00023136"/>
    </source>
</evidence>
<keyword evidence="12" id="KW-1185">Reference proteome</keyword>
<comment type="similarity">
    <text evidence="3 10">Belongs to the ALG6/ALG8 glucosyltransferase family.</text>
</comment>
<comment type="subcellular location">
    <subcellularLocation>
        <location evidence="1 10">Endoplasmic reticulum membrane</location>
        <topology evidence="1 10">Multi-pass membrane protein</topology>
    </subcellularLocation>
</comment>
<feature type="transmembrane region" description="Helical" evidence="10">
    <location>
        <begin position="404"/>
        <end position="420"/>
    </location>
</feature>
<dbReference type="PANTHER" id="PTHR12413">
    <property type="entry name" value="DOLICHYL GLYCOSYLTRANSFERASE"/>
    <property type="match status" value="1"/>
</dbReference>
<reference evidence="11 12" key="1">
    <citation type="submission" date="2023-11" db="EMBL/GenBank/DDBJ databases">
        <title>Dfirmibasis_genome.</title>
        <authorList>
            <person name="Edelbroek B."/>
            <person name="Kjellin J."/>
            <person name="Jerlstrom-Hultqvist J."/>
            <person name="Soderbom F."/>
        </authorList>
    </citation>
    <scope>NUCLEOTIDE SEQUENCE [LARGE SCALE GENOMIC DNA]</scope>
    <source>
        <strain evidence="11 12">TNS-C-14</strain>
    </source>
</reference>
<evidence type="ECO:0000313" key="12">
    <source>
        <dbReference type="Proteomes" id="UP001344447"/>
    </source>
</evidence>